<evidence type="ECO:0000259" key="1">
    <source>
        <dbReference type="PROSITE" id="PS50851"/>
    </source>
</evidence>
<dbReference type="AlphaFoldDB" id="K9WNU2"/>
<dbReference type="SMART" id="SM00260">
    <property type="entry name" value="CheW"/>
    <property type="match status" value="1"/>
</dbReference>
<dbReference type="Pfam" id="PF01584">
    <property type="entry name" value="CheW"/>
    <property type="match status" value="1"/>
</dbReference>
<evidence type="ECO:0000313" key="2">
    <source>
        <dbReference type="EMBL" id="AFZ21476.1"/>
    </source>
</evidence>
<feature type="domain" description="CheW-like" evidence="1">
    <location>
        <begin position="7"/>
        <end position="152"/>
    </location>
</feature>
<dbReference type="STRING" id="1173027.Mic7113_5863"/>
<evidence type="ECO:0000313" key="3">
    <source>
        <dbReference type="Proteomes" id="UP000010471"/>
    </source>
</evidence>
<dbReference type="KEGG" id="mic:Mic7113_5863"/>
<organism evidence="2 3">
    <name type="scientific">Allocoleopsis franciscana PCC 7113</name>
    <dbReference type="NCBI Taxonomy" id="1173027"/>
    <lineage>
        <taxon>Bacteria</taxon>
        <taxon>Bacillati</taxon>
        <taxon>Cyanobacteriota</taxon>
        <taxon>Cyanophyceae</taxon>
        <taxon>Coleofasciculales</taxon>
        <taxon>Coleofasciculaceae</taxon>
        <taxon>Allocoleopsis</taxon>
        <taxon>Allocoleopsis franciscana</taxon>
    </lineage>
</organism>
<dbReference type="InterPro" id="IPR036061">
    <property type="entry name" value="CheW-like_dom_sf"/>
</dbReference>
<accession>K9WNU2</accession>
<sequence>MQDELNIEKFIVFKIADYLFGLSINDVLKVITCSLTDNRNLRTMGIVQLGQYMVKVLDFHQSLGSEDLTELPGEQSFLVITRNGEGELCGILVDEPPNLMELAQESLQIIPRSNHQSGMFQLVSHGAVISAQEGTITILVLDMKRTLSNAIPINNLLSLMPS</sequence>
<dbReference type="InterPro" id="IPR002545">
    <property type="entry name" value="CheW-lke_dom"/>
</dbReference>
<dbReference type="eggNOG" id="COG0835">
    <property type="taxonomic scope" value="Bacteria"/>
</dbReference>
<dbReference type="Gene3D" id="2.40.50.180">
    <property type="entry name" value="CheA-289, Domain 4"/>
    <property type="match status" value="1"/>
</dbReference>
<dbReference type="SUPFAM" id="SSF50341">
    <property type="entry name" value="CheW-like"/>
    <property type="match status" value="1"/>
</dbReference>
<gene>
    <name evidence="2" type="ORF">Mic7113_5863</name>
</gene>
<keyword evidence="3" id="KW-1185">Reference proteome</keyword>
<dbReference type="GO" id="GO:0006935">
    <property type="term" value="P:chemotaxis"/>
    <property type="evidence" value="ECO:0007669"/>
    <property type="project" value="InterPro"/>
</dbReference>
<dbReference type="Proteomes" id="UP000010471">
    <property type="component" value="Chromosome"/>
</dbReference>
<dbReference type="EMBL" id="CP003630">
    <property type="protein sequence ID" value="AFZ21476.1"/>
    <property type="molecule type" value="Genomic_DNA"/>
</dbReference>
<dbReference type="RefSeq" id="WP_015185605.1">
    <property type="nucleotide sequence ID" value="NC_019738.1"/>
</dbReference>
<dbReference type="OrthoDB" id="471904at2"/>
<dbReference type="Gene3D" id="2.30.30.40">
    <property type="entry name" value="SH3 Domains"/>
    <property type="match status" value="1"/>
</dbReference>
<dbReference type="HOGENOM" id="CLU_129738_0_0_3"/>
<protein>
    <submittedName>
        <fullName evidence="2">Chemotaxis signal transduction protein</fullName>
    </submittedName>
</protein>
<reference evidence="2 3" key="1">
    <citation type="submission" date="2012-06" db="EMBL/GenBank/DDBJ databases">
        <title>Finished chromosome of genome of Microcoleus sp. PCC 7113.</title>
        <authorList>
            <consortium name="US DOE Joint Genome Institute"/>
            <person name="Gugger M."/>
            <person name="Coursin T."/>
            <person name="Rippka R."/>
            <person name="Tandeau De Marsac N."/>
            <person name="Huntemann M."/>
            <person name="Wei C.-L."/>
            <person name="Han J."/>
            <person name="Detter J.C."/>
            <person name="Han C."/>
            <person name="Tapia R."/>
            <person name="Chen A."/>
            <person name="Kyrpides N."/>
            <person name="Mavromatis K."/>
            <person name="Markowitz V."/>
            <person name="Szeto E."/>
            <person name="Ivanova N."/>
            <person name="Pagani I."/>
            <person name="Pati A."/>
            <person name="Goodwin L."/>
            <person name="Nordberg H.P."/>
            <person name="Cantor M.N."/>
            <person name="Hua S.X."/>
            <person name="Woyke T."/>
            <person name="Kerfeld C.A."/>
        </authorList>
    </citation>
    <scope>NUCLEOTIDE SEQUENCE [LARGE SCALE GENOMIC DNA]</scope>
    <source>
        <strain evidence="2 3">PCC 7113</strain>
    </source>
</reference>
<dbReference type="GO" id="GO:0007165">
    <property type="term" value="P:signal transduction"/>
    <property type="evidence" value="ECO:0007669"/>
    <property type="project" value="InterPro"/>
</dbReference>
<name>K9WNU2_9CYAN</name>
<proteinExistence type="predicted"/>
<dbReference type="PROSITE" id="PS50851">
    <property type="entry name" value="CHEW"/>
    <property type="match status" value="1"/>
</dbReference>